<dbReference type="PANTHER" id="PTHR42754">
    <property type="entry name" value="ENDOGLUCANASE"/>
    <property type="match status" value="1"/>
</dbReference>
<keyword evidence="2" id="KW-1185">Reference proteome</keyword>
<evidence type="ECO:0000313" key="1">
    <source>
        <dbReference type="EMBL" id="MCP9763570.1"/>
    </source>
</evidence>
<sequence>MKKILISFLLLGWLVNLSAQTIQRIEYFIDTDPGYGAAILVPFSGTSTANANLSIPLISGLSDGIHKIYIRAKDSNGRWSMVQSQNFFKIGLESSAANITKLEYFIDTDPGLGLAVNVPIIQGLNSTKELNIPLPSNLPLGFHKFYIRAKDAAGKWSVVFSQNFFKSELSPNVPNLVKLEYFVDTDPGFGNATPIPINPSQTVNLENINLSLPLGLAVGEHVLYIRGQDALGKWSIVSSPKFMNCPTGTLLSVIGNPYKCSGTTQMSAAIPVGVNSWVWLKDNAEIEHSGETSISVSEGGNYSVKTQTGLTNACSTQVSNVVKVVFANEDSLGIKTNRTLINCNQPATLSIDSTKSNFSAPEFTTFQWFKDNVSFTSGPNATVITKGIYKLRVSYSGPLAACTVKESQEITLSELPVSLNISPISHQPNVLKLCTGSSVDFLAETSLEGNQSFQWFRNDVAIGGATQASLTNISQAGSYKYQVSVGSCHNLTSGVVEVQLVTGSGSAPSISLTSGTLNACPGSIANLSISSCSGTTIWSNQVVGTTLDVIQLNSAQTYSAYCLNSCMYKSNNSLTFLPLPATIPAPKILTDLPPYTSTYTVKQSSRTHGDAFRYNNYDSPLAIAPLQGGTSYYIDNQMTMNAFLPSGALKFPQIIVHNVPNTNAADIASVGFNKLLLAGDTPSGITGLKTQAGFGGNDIWLLWRDIEGNYLMDKTFGGNGGETGVKILKKTENEIFIVATSTSGISGNKTTASFGNSDIWVIKIDGNGNKLAEASFGGSSTDAARDAILLNSGSIAILGSSSSGPSGNKTSTLNSNTDLWLLQVDANLNLVWERSLALQNSSTNAGKSLIEKNGHIFVAQEGGRMAKYDLSGNLVANVAFNFTDHNQATSSGFSFKNLLKGPNNEMVAIGAGSGNVSMNVNSGTLLFVYSNIISFEFDENMLVNSPSRKTYGSYYTAMPDTPGRGFYDSEGQLNILHVGDVPACSTLVGNTYFADHSAYYNVLCNRGNITDGHWFLWKMGKYTPTEQTFTDYCKGKVFALQASYLENFPLANGLEFKWSNGQTGQHIEYISNTSEPLYAFVNKPDPNTCGSPVVKVQHTPYPDNQTLGGNQGTDRKRYTYQYLVSTEKIQNANTEYRAGSSILLNPGFVMVPSSGKPFKAEIGGCVN</sequence>
<dbReference type="NCBIfam" id="NF045639">
    <property type="entry name" value="GCX_COOH"/>
    <property type="match status" value="1"/>
</dbReference>
<protein>
    <recommendedName>
        <fullName evidence="3">Ig-like domain-containing protein</fullName>
    </recommendedName>
</protein>
<dbReference type="RefSeq" id="WP_255037348.1">
    <property type="nucleotide sequence ID" value="NZ_RJUF01000032.1"/>
</dbReference>
<organism evidence="1 2">
    <name type="scientific">Lacihabitans soyangensis</name>
    <dbReference type="NCBI Taxonomy" id="869394"/>
    <lineage>
        <taxon>Bacteria</taxon>
        <taxon>Pseudomonadati</taxon>
        <taxon>Bacteroidota</taxon>
        <taxon>Cytophagia</taxon>
        <taxon>Cytophagales</taxon>
        <taxon>Leadbetterellaceae</taxon>
        <taxon>Lacihabitans</taxon>
    </lineage>
</organism>
<dbReference type="InterPro" id="IPR055015">
    <property type="entry name" value="GCX_COOH"/>
</dbReference>
<dbReference type="PANTHER" id="PTHR42754:SF1">
    <property type="entry name" value="LIPOPROTEIN"/>
    <property type="match status" value="1"/>
</dbReference>
<reference evidence="1 2" key="1">
    <citation type="submission" date="2018-11" db="EMBL/GenBank/DDBJ databases">
        <title>Novel bacteria species description.</title>
        <authorList>
            <person name="Han J.-H."/>
        </authorList>
    </citation>
    <scope>NUCLEOTIDE SEQUENCE [LARGE SCALE GENOMIC DNA]</scope>
    <source>
        <strain evidence="1 2">KCTC23259</strain>
    </source>
</reference>
<evidence type="ECO:0008006" key="3">
    <source>
        <dbReference type="Google" id="ProtNLM"/>
    </source>
</evidence>
<evidence type="ECO:0000313" key="2">
    <source>
        <dbReference type="Proteomes" id="UP001204144"/>
    </source>
</evidence>
<comment type="caution">
    <text evidence="1">The sequence shown here is derived from an EMBL/GenBank/DDBJ whole genome shotgun (WGS) entry which is preliminary data.</text>
</comment>
<dbReference type="AlphaFoldDB" id="A0AAE3KWV9"/>
<name>A0AAE3KWV9_9BACT</name>
<dbReference type="Gene3D" id="2.60.40.10">
    <property type="entry name" value="Immunoglobulins"/>
    <property type="match status" value="1"/>
</dbReference>
<dbReference type="EMBL" id="RJUF01000032">
    <property type="protein sequence ID" value="MCP9763570.1"/>
    <property type="molecule type" value="Genomic_DNA"/>
</dbReference>
<gene>
    <name evidence="1" type="ORF">EGI31_11440</name>
</gene>
<accession>A0AAE3KWV9</accession>
<proteinExistence type="predicted"/>
<dbReference type="Proteomes" id="UP001204144">
    <property type="component" value="Unassembled WGS sequence"/>
</dbReference>
<dbReference type="InterPro" id="IPR013783">
    <property type="entry name" value="Ig-like_fold"/>
</dbReference>